<feature type="region of interest" description="Disordered" evidence="1">
    <location>
        <begin position="1"/>
        <end position="45"/>
    </location>
</feature>
<reference evidence="2" key="1">
    <citation type="submission" date="2021-05" db="EMBL/GenBank/DDBJ databases">
        <title>Genome of Sphingobium sp. strain.</title>
        <authorList>
            <person name="Fan R."/>
        </authorList>
    </citation>
    <scope>NUCLEOTIDE SEQUENCE</scope>
    <source>
        <strain evidence="2">H33</strain>
    </source>
</reference>
<feature type="region of interest" description="Disordered" evidence="1">
    <location>
        <begin position="62"/>
        <end position="92"/>
    </location>
</feature>
<dbReference type="AlphaFoldDB" id="A0A9X1DGD9"/>
<organism evidence="2 3">
    <name type="scientific">Sphingobium nicotianae</name>
    <dbReference type="NCBI Taxonomy" id="2782607"/>
    <lineage>
        <taxon>Bacteria</taxon>
        <taxon>Pseudomonadati</taxon>
        <taxon>Pseudomonadota</taxon>
        <taxon>Alphaproteobacteria</taxon>
        <taxon>Sphingomonadales</taxon>
        <taxon>Sphingomonadaceae</taxon>
        <taxon>Sphingobium</taxon>
    </lineage>
</organism>
<feature type="compositionally biased region" description="Basic and acidic residues" evidence="1">
    <location>
        <begin position="7"/>
        <end position="40"/>
    </location>
</feature>
<evidence type="ECO:0000313" key="3">
    <source>
        <dbReference type="Proteomes" id="UP001138757"/>
    </source>
</evidence>
<proteinExistence type="predicted"/>
<gene>
    <name evidence="2" type="ORF">KK488_20855</name>
</gene>
<dbReference type="EMBL" id="JAHGAW010000018">
    <property type="protein sequence ID" value="MBT2189409.1"/>
    <property type="molecule type" value="Genomic_DNA"/>
</dbReference>
<feature type="region of interest" description="Disordered" evidence="1">
    <location>
        <begin position="132"/>
        <end position="154"/>
    </location>
</feature>
<sequence length="239" mass="27683">MGAKVRRGCDEADGQRSLEPSVDRRLTKEPDTKSEERRDWNEDDIRDDSIAAIGKGVEKFRSRRLAHHQPIDRDRRPPELRIPRTPQPIGQAQPIGRTRLIVVLHWLSFSLSHAKNLDRKYSMPWRSVKARDPANSASKSKEINDIFPPSRGSAKSDMDIRLTGIFRKRRQWNGLDGRFTRPLANMLFQLEQEALVLILVAAQLDPHNTRMASWLIGEGQQEIDMERRLLVVYWYSNLL</sequence>
<dbReference type="RefSeq" id="WP_214625665.1">
    <property type="nucleotide sequence ID" value="NZ_JAHGAW010000018.1"/>
</dbReference>
<keyword evidence="3" id="KW-1185">Reference proteome</keyword>
<evidence type="ECO:0000256" key="1">
    <source>
        <dbReference type="SAM" id="MobiDB-lite"/>
    </source>
</evidence>
<accession>A0A9X1DGD9</accession>
<feature type="compositionally biased region" description="Basic and acidic residues" evidence="1">
    <location>
        <begin position="69"/>
        <end position="82"/>
    </location>
</feature>
<protein>
    <submittedName>
        <fullName evidence="2">Uncharacterized protein</fullName>
    </submittedName>
</protein>
<comment type="caution">
    <text evidence="2">The sequence shown here is derived from an EMBL/GenBank/DDBJ whole genome shotgun (WGS) entry which is preliminary data.</text>
</comment>
<name>A0A9X1DGD9_9SPHN</name>
<evidence type="ECO:0000313" key="2">
    <source>
        <dbReference type="EMBL" id="MBT2189409.1"/>
    </source>
</evidence>
<dbReference type="Proteomes" id="UP001138757">
    <property type="component" value="Unassembled WGS sequence"/>
</dbReference>